<reference evidence="4" key="1">
    <citation type="submission" date="2018-05" db="EMBL/GenBank/DDBJ databases">
        <authorList>
            <person name="Li Y."/>
        </authorList>
    </citation>
    <scope>NUCLEOTIDE SEQUENCE [LARGE SCALE GENOMIC DNA]</scope>
    <source>
        <strain evidence="4">sk1b4</strain>
    </source>
</reference>
<dbReference type="PANTHER" id="PTHR11614">
    <property type="entry name" value="PHOSPHOLIPASE-RELATED"/>
    <property type="match status" value="1"/>
</dbReference>
<organism evidence="3 4">
    <name type="scientific">Ancrocorticia populi</name>
    <dbReference type="NCBI Taxonomy" id="2175228"/>
    <lineage>
        <taxon>Bacteria</taxon>
        <taxon>Bacillati</taxon>
        <taxon>Actinomycetota</taxon>
        <taxon>Actinomycetes</taxon>
        <taxon>Actinomycetales</taxon>
        <taxon>Actinomycetaceae</taxon>
        <taxon>Ancrocorticia</taxon>
    </lineage>
</organism>
<dbReference type="SUPFAM" id="SSF53474">
    <property type="entry name" value="alpha/beta-Hydrolases"/>
    <property type="match status" value="1"/>
</dbReference>
<evidence type="ECO:0000313" key="3">
    <source>
        <dbReference type="EMBL" id="PWF25993.1"/>
    </source>
</evidence>
<dbReference type="InterPro" id="IPR022742">
    <property type="entry name" value="Hydrolase_4"/>
</dbReference>
<feature type="domain" description="Serine aminopeptidase S33" evidence="2">
    <location>
        <begin position="52"/>
        <end position="272"/>
    </location>
</feature>
<dbReference type="Pfam" id="PF12146">
    <property type="entry name" value="Hydrolase_4"/>
    <property type="match status" value="1"/>
</dbReference>
<dbReference type="InterPro" id="IPR051044">
    <property type="entry name" value="MAG_DAG_Lipase"/>
</dbReference>
<keyword evidence="4" id="KW-1185">Reference proteome</keyword>
<dbReference type="RefSeq" id="WP_109093820.1">
    <property type="nucleotide sequence ID" value="NZ_QETB01000004.1"/>
</dbReference>
<dbReference type="Gene3D" id="3.40.50.1820">
    <property type="entry name" value="alpha/beta hydrolase"/>
    <property type="match status" value="1"/>
</dbReference>
<evidence type="ECO:0000259" key="2">
    <source>
        <dbReference type="Pfam" id="PF12146"/>
    </source>
</evidence>
<name>A0A2V1K416_9ACTO</name>
<dbReference type="GO" id="GO:0016787">
    <property type="term" value="F:hydrolase activity"/>
    <property type="evidence" value="ECO:0007669"/>
    <property type="project" value="UniProtKB-KW"/>
</dbReference>
<keyword evidence="3" id="KW-0378">Hydrolase</keyword>
<gene>
    <name evidence="3" type="ORF">DD236_07775</name>
</gene>
<accession>A0A2V1K416</accession>
<comment type="caution">
    <text evidence="3">The sequence shown here is derived from an EMBL/GenBank/DDBJ whole genome shotgun (WGS) entry which is preliminary data.</text>
</comment>
<evidence type="ECO:0000256" key="1">
    <source>
        <dbReference type="SAM" id="MobiDB-lite"/>
    </source>
</evidence>
<dbReference type="EMBL" id="QETB01000004">
    <property type="protein sequence ID" value="PWF25993.1"/>
    <property type="molecule type" value="Genomic_DNA"/>
</dbReference>
<proteinExistence type="predicted"/>
<evidence type="ECO:0000313" key="4">
    <source>
        <dbReference type="Proteomes" id="UP000245283"/>
    </source>
</evidence>
<protein>
    <submittedName>
        <fullName evidence="3">Alpha/beta hydrolase</fullName>
    </submittedName>
</protein>
<dbReference type="OrthoDB" id="9801217at2"/>
<dbReference type="InterPro" id="IPR029058">
    <property type="entry name" value="AB_hydrolase_fold"/>
</dbReference>
<feature type="region of interest" description="Disordered" evidence="1">
    <location>
        <begin position="206"/>
        <end position="225"/>
    </location>
</feature>
<dbReference type="Proteomes" id="UP000245283">
    <property type="component" value="Unassembled WGS sequence"/>
</dbReference>
<sequence length="347" mass="38509">MNVWEDDLLGLGYVQMTLPLQRDDEGPVVATLIKYVPEFDPGSREIPASPIFAVLAVHGWNDYFYHRELARAIAAAGGAFYAVDLRKYGRSLRDWQTFGYITDLTDYSQEIKACLQVIAADHDSIPLVLYGHSTGGLITALWADANHGQIDGLILNSPWLELQASTSIRQMGTPIIDLVARLSPKTEIPLPENDFYQRALTATPPPGAEKIPNVPAGTTDPFWTTGWEPDPRYRRGLGQPVRAAWLAAILKGQARVADGLSIRCPVLVLTSASSVTAASEWREEQRAKDSVLDVEQIWKRVAHLGNHVTLAKLEGAIHDVVLSRESVRNKAFNEINHFIRAYVTNEY</sequence>
<dbReference type="AlphaFoldDB" id="A0A2V1K416"/>